<dbReference type="InterPro" id="IPR055210">
    <property type="entry name" value="CtpA/B_N"/>
</dbReference>
<dbReference type="InterPro" id="IPR001478">
    <property type="entry name" value="PDZ"/>
</dbReference>
<dbReference type="Gene3D" id="3.90.226.10">
    <property type="entry name" value="2-enoyl-CoA Hydratase, Chain A, domain 1"/>
    <property type="match status" value="1"/>
</dbReference>
<dbReference type="GO" id="GO:0030288">
    <property type="term" value="C:outer membrane-bounded periplasmic space"/>
    <property type="evidence" value="ECO:0007669"/>
    <property type="project" value="TreeGrafter"/>
</dbReference>
<comment type="similarity">
    <text evidence="1 5">Belongs to the peptidase S41A family.</text>
</comment>
<dbReference type="InterPro" id="IPR036034">
    <property type="entry name" value="PDZ_sf"/>
</dbReference>
<keyword evidence="6" id="KW-0732">Signal</keyword>
<dbReference type="Gene3D" id="3.30.750.44">
    <property type="match status" value="1"/>
</dbReference>
<evidence type="ECO:0000256" key="5">
    <source>
        <dbReference type="RuleBase" id="RU004404"/>
    </source>
</evidence>
<feature type="chain" id="PRO_5002007802" evidence="6">
    <location>
        <begin position="21"/>
        <end position="439"/>
    </location>
</feature>
<dbReference type="GO" id="GO:0006508">
    <property type="term" value="P:proteolysis"/>
    <property type="evidence" value="ECO:0007669"/>
    <property type="project" value="UniProtKB-KW"/>
</dbReference>
<dbReference type="InterPro" id="IPR004447">
    <property type="entry name" value="Peptidase_S41A"/>
</dbReference>
<dbReference type="PANTHER" id="PTHR32060:SF30">
    <property type="entry name" value="CARBOXY-TERMINAL PROCESSING PROTEASE CTPA"/>
    <property type="match status" value="1"/>
</dbReference>
<dbReference type="Pfam" id="PF03572">
    <property type="entry name" value="Peptidase_S41"/>
    <property type="match status" value="1"/>
</dbReference>
<dbReference type="Pfam" id="PF22694">
    <property type="entry name" value="CtpB_N-like"/>
    <property type="match status" value="1"/>
</dbReference>
<evidence type="ECO:0000256" key="6">
    <source>
        <dbReference type="SAM" id="SignalP"/>
    </source>
</evidence>
<dbReference type="SUPFAM" id="SSF50156">
    <property type="entry name" value="PDZ domain-like"/>
    <property type="match status" value="1"/>
</dbReference>
<dbReference type="Gene3D" id="2.30.42.10">
    <property type="match status" value="1"/>
</dbReference>
<keyword evidence="3 5" id="KW-0378">Hydrolase</keyword>
<dbReference type="OrthoDB" id="9812068at2"/>
<organism evidence="8 9">
    <name type="scientific">Thermus filiformis</name>
    <dbReference type="NCBI Taxonomy" id="276"/>
    <lineage>
        <taxon>Bacteria</taxon>
        <taxon>Thermotogati</taxon>
        <taxon>Deinococcota</taxon>
        <taxon>Deinococci</taxon>
        <taxon>Thermales</taxon>
        <taxon>Thermaceae</taxon>
        <taxon>Thermus</taxon>
    </lineage>
</organism>
<evidence type="ECO:0000259" key="7">
    <source>
        <dbReference type="PROSITE" id="PS50106"/>
    </source>
</evidence>
<gene>
    <name evidence="8" type="ORF">THFILI_04020</name>
</gene>
<evidence type="ECO:0000256" key="3">
    <source>
        <dbReference type="ARBA" id="ARBA00022801"/>
    </source>
</evidence>
<evidence type="ECO:0000256" key="4">
    <source>
        <dbReference type="ARBA" id="ARBA00022825"/>
    </source>
</evidence>
<feature type="signal peptide" evidence="6">
    <location>
        <begin position="1"/>
        <end position="20"/>
    </location>
</feature>
<dbReference type="EMBL" id="JPSL02000037">
    <property type="protein sequence ID" value="KGQ21990.1"/>
    <property type="molecule type" value="Genomic_DNA"/>
</dbReference>
<dbReference type="NCBIfam" id="TIGR00225">
    <property type="entry name" value="prc"/>
    <property type="match status" value="1"/>
</dbReference>
<proteinExistence type="inferred from homology"/>
<feature type="domain" description="PDZ" evidence="7">
    <location>
        <begin position="86"/>
        <end position="158"/>
    </location>
</feature>
<dbReference type="InterPro" id="IPR029045">
    <property type="entry name" value="ClpP/crotonase-like_dom_sf"/>
</dbReference>
<comment type="caution">
    <text evidence="8">The sequence shown here is derived from an EMBL/GenBank/DDBJ whole genome shotgun (WGS) entry which is preliminary data.</text>
</comment>
<name>A0A0A2WUJ4_THEFI</name>
<dbReference type="RefSeq" id="WP_038064107.1">
    <property type="nucleotide sequence ID" value="NZ_JPSL02000037.1"/>
</dbReference>
<keyword evidence="2 5" id="KW-0645">Protease</keyword>
<evidence type="ECO:0000313" key="9">
    <source>
        <dbReference type="Proteomes" id="UP000030364"/>
    </source>
</evidence>
<dbReference type="SMART" id="SM00228">
    <property type="entry name" value="PDZ"/>
    <property type="match status" value="1"/>
</dbReference>
<dbReference type="FunFam" id="2.30.42.10:FF:000063">
    <property type="entry name" value="Peptidase, S41 family"/>
    <property type="match status" value="1"/>
</dbReference>
<keyword evidence="9" id="KW-1185">Reference proteome</keyword>
<accession>A0A0A2WUJ4</accession>
<dbReference type="SUPFAM" id="SSF52096">
    <property type="entry name" value="ClpP/crotonase"/>
    <property type="match status" value="1"/>
</dbReference>
<reference evidence="8 9" key="1">
    <citation type="journal article" date="2015" name="Genome Announc.">
        <title>Draft Genome Sequence of the Thermophile Thermus filiformis ATCC 43280, Producer of Carotenoid-(Di)glucoside-Branched Fatty Acid (Di)esters and Source of Hyperthermostable Enzymes of Biotechnological Interest.</title>
        <authorList>
            <person name="Mandelli F."/>
            <person name="Oliveira Ramires B."/>
            <person name="Couger M.B."/>
            <person name="Paixao D.A."/>
            <person name="Camilo C.M."/>
            <person name="Polikarpov I."/>
            <person name="Prade R."/>
            <person name="Riano-Pachon D.M."/>
            <person name="Squina F.M."/>
        </authorList>
    </citation>
    <scope>NUCLEOTIDE SEQUENCE [LARGE SCALE GENOMIC DNA]</scope>
    <source>
        <strain evidence="8 9">ATCC 43280</strain>
    </source>
</reference>
<dbReference type="CDD" id="cd06782">
    <property type="entry name" value="cpPDZ_CPP-like"/>
    <property type="match status" value="1"/>
</dbReference>
<dbReference type="PROSITE" id="PS50106">
    <property type="entry name" value="PDZ"/>
    <property type="match status" value="1"/>
</dbReference>
<dbReference type="GO" id="GO:0004175">
    <property type="term" value="F:endopeptidase activity"/>
    <property type="evidence" value="ECO:0007669"/>
    <property type="project" value="TreeGrafter"/>
</dbReference>
<dbReference type="Pfam" id="PF17820">
    <property type="entry name" value="PDZ_6"/>
    <property type="match status" value="1"/>
</dbReference>
<evidence type="ECO:0000256" key="2">
    <source>
        <dbReference type="ARBA" id="ARBA00022670"/>
    </source>
</evidence>
<dbReference type="Proteomes" id="UP000030364">
    <property type="component" value="Unassembled WGS sequence"/>
</dbReference>
<dbReference type="InterPro" id="IPR041489">
    <property type="entry name" value="PDZ_6"/>
</dbReference>
<dbReference type="MEROPS" id="S41.004"/>
<evidence type="ECO:0000313" key="8">
    <source>
        <dbReference type="EMBL" id="KGQ21990.1"/>
    </source>
</evidence>
<evidence type="ECO:0000256" key="1">
    <source>
        <dbReference type="ARBA" id="ARBA00009179"/>
    </source>
</evidence>
<dbReference type="AlphaFoldDB" id="A0A0A2WUJ4"/>
<dbReference type="GO" id="GO:0007165">
    <property type="term" value="P:signal transduction"/>
    <property type="evidence" value="ECO:0007669"/>
    <property type="project" value="TreeGrafter"/>
</dbReference>
<dbReference type="InterPro" id="IPR005151">
    <property type="entry name" value="Tail-specific_protease"/>
</dbReference>
<protein>
    <submittedName>
        <fullName evidence="8">Peptidase S41</fullName>
    </submittedName>
</protein>
<keyword evidence="4 5" id="KW-0720">Serine protease</keyword>
<dbReference type="GO" id="GO:0008236">
    <property type="term" value="F:serine-type peptidase activity"/>
    <property type="evidence" value="ECO:0007669"/>
    <property type="project" value="UniProtKB-KW"/>
</dbReference>
<dbReference type="PATRIC" id="fig|276.5.peg.1208"/>
<dbReference type="CDD" id="cd07560">
    <property type="entry name" value="Peptidase_S41_CPP"/>
    <property type="match status" value="1"/>
</dbReference>
<sequence>MKKRAWFFLALGLLMALVYAQLSRPQAEAFLQNPSGQAVLEVFQRIQQSYLNPLSREELNKVLEGAIGGMVGALKDPFTSYSPPQRASLRQEDLRGEFFGIGATLSPVNPDGTGAKVEGVMKGLPAQRAGIRAGDVILEVDGEDVTGLPLQEIVARIRGREGTKVTLKIRREGVPAPLVFELVREKVEIISVTQGMIGDVGYVGLETFGNFKVEEQLRQAVEELKRKGAKKLILDLRDNSGGLLDQGCAVASDFLKEGPIVYTRTRTLTRVYCEASGRPIWEGPMVVLVNGNSASASEIVAGALQDYGRAKIIGEKTFGKGVGQTPYTLANGGELTLVTFEWLTPKKRAINKEGLKPDVEVKDTRFPTPFSFQGAGVPAGAEVTVTVNGKTVRVKADGEGKFTYAEPQKSRPLPEDRGQAVLDLENDAILKRALEVLGR</sequence>
<dbReference type="PANTHER" id="PTHR32060">
    <property type="entry name" value="TAIL-SPECIFIC PROTEASE"/>
    <property type="match status" value="1"/>
</dbReference>
<dbReference type="SMART" id="SM00245">
    <property type="entry name" value="TSPc"/>
    <property type="match status" value="1"/>
</dbReference>
<dbReference type="STRING" id="276.THFILI_04020"/>